<evidence type="ECO:0000313" key="4">
    <source>
        <dbReference type="Proteomes" id="UP000694548"/>
    </source>
</evidence>
<dbReference type="Pfam" id="PF00059">
    <property type="entry name" value="Lectin_C"/>
    <property type="match status" value="2"/>
</dbReference>
<dbReference type="PANTHER" id="PTHR45784">
    <property type="entry name" value="C-TYPE LECTIN DOMAIN FAMILY 20 MEMBER A-RELATED"/>
    <property type="match status" value="1"/>
</dbReference>
<dbReference type="CDD" id="cd00063">
    <property type="entry name" value="FN3"/>
    <property type="match status" value="1"/>
</dbReference>
<dbReference type="GeneTree" id="ENSGT00940000163911"/>
<keyword evidence="1" id="KW-1015">Disulfide bond</keyword>
<feature type="domain" description="C-type lectin" evidence="2">
    <location>
        <begin position="76"/>
        <end position="184"/>
    </location>
</feature>
<organism evidence="3 4">
    <name type="scientific">Nothobranchius furzeri</name>
    <name type="common">Turquoise killifish</name>
    <dbReference type="NCBI Taxonomy" id="105023"/>
    <lineage>
        <taxon>Eukaryota</taxon>
        <taxon>Metazoa</taxon>
        <taxon>Chordata</taxon>
        <taxon>Craniata</taxon>
        <taxon>Vertebrata</taxon>
        <taxon>Euteleostomi</taxon>
        <taxon>Actinopterygii</taxon>
        <taxon>Neopterygii</taxon>
        <taxon>Teleostei</taxon>
        <taxon>Neoteleostei</taxon>
        <taxon>Acanthomorphata</taxon>
        <taxon>Ovalentaria</taxon>
        <taxon>Atherinomorphae</taxon>
        <taxon>Cyprinodontiformes</taxon>
        <taxon>Nothobranchiidae</taxon>
        <taxon>Nothobranchius</taxon>
    </lineage>
</organism>
<dbReference type="Gene3D" id="3.10.100.10">
    <property type="entry name" value="Mannose-Binding Protein A, subunit A"/>
    <property type="match status" value="2"/>
</dbReference>
<feature type="domain" description="C-type lectin" evidence="2">
    <location>
        <begin position="1"/>
        <end position="71"/>
    </location>
</feature>
<name>A0A8C6KCW7_NOTFU</name>
<dbReference type="SUPFAM" id="SSF49265">
    <property type="entry name" value="Fibronectin type III"/>
    <property type="match status" value="1"/>
</dbReference>
<dbReference type="InterPro" id="IPR003961">
    <property type="entry name" value="FN3_dom"/>
</dbReference>
<reference evidence="3" key="1">
    <citation type="submission" date="2014-08" db="EMBL/GenBank/DDBJ databases">
        <authorList>
            <person name="Senf B."/>
            <person name="Petzold A."/>
            <person name="Downie B.R."/>
            <person name="Koch P."/>
            <person name="Platzer M."/>
        </authorList>
    </citation>
    <scope>NUCLEOTIDE SEQUENCE [LARGE SCALE GENOMIC DNA]</scope>
    <source>
        <strain evidence="3">GRZ</strain>
    </source>
</reference>
<evidence type="ECO:0000259" key="2">
    <source>
        <dbReference type="PROSITE" id="PS50041"/>
    </source>
</evidence>
<dbReference type="Ensembl" id="ENSNFUT00015004183.1">
    <property type="protein sequence ID" value="ENSNFUP00015003955.1"/>
    <property type="gene ID" value="ENSNFUG00015001999.1"/>
</dbReference>
<accession>A0A8C6KCW7</accession>
<dbReference type="SMART" id="SM00034">
    <property type="entry name" value="CLECT"/>
    <property type="match status" value="1"/>
</dbReference>
<dbReference type="InterPro" id="IPR016186">
    <property type="entry name" value="C-type_lectin-like/link_sf"/>
</dbReference>
<proteinExistence type="predicted"/>
<dbReference type="PROSITE" id="PS00615">
    <property type="entry name" value="C_TYPE_LECTIN_1"/>
    <property type="match status" value="1"/>
</dbReference>
<dbReference type="InterPro" id="IPR001304">
    <property type="entry name" value="C-type_lectin-like"/>
</dbReference>
<keyword evidence="4" id="KW-1185">Reference proteome</keyword>
<dbReference type="Proteomes" id="UP000694548">
    <property type="component" value="Chromosome sgr04"/>
</dbReference>
<protein>
    <recommendedName>
        <fullName evidence="2">C-type lectin domain-containing protein</fullName>
    </recommendedName>
</protein>
<reference evidence="3" key="3">
    <citation type="submission" date="2025-09" db="UniProtKB">
        <authorList>
            <consortium name="Ensembl"/>
        </authorList>
    </citation>
    <scope>IDENTIFICATION</scope>
</reference>
<dbReference type="AlphaFoldDB" id="A0A8C6KCW7"/>
<reference evidence="3" key="2">
    <citation type="submission" date="2025-08" db="UniProtKB">
        <authorList>
            <consortium name="Ensembl"/>
        </authorList>
    </citation>
    <scope>IDENTIFICATION</scope>
</reference>
<dbReference type="InterPro" id="IPR016187">
    <property type="entry name" value="CTDL_fold"/>
</dbReference>
<dbReference type="Gene3D" id="2.60.40.10">
    <property type="entry name" value="Immunoglobulins"/>
    <property type="match status" value="1"/>
</dbReference>
<dbReference type="InterPro" id="IPR036116">
    <property type="entry name" value="FN3_sf"/>
</dbReference>
<dbReference type="CDD" id="cd00037">
    <property type="entry name" value="CLECT"/>
    <property type="match status" value="1"/>
</dbReference>
<evidence type="ECO:0000313" key="3">
    <source>
        <dbReference type="Ensembl" id="ENSNFUP00015003955.1"/>
    </source>
</evidence>
<sequence length="279" mass="32128">MINGWKWSLPDSSFYGERETTYRNWLPGYPSIYVGQQQCVYLSSYYDYYYSYSEGRWLDNPCSSLLQFVCYNGQVNGTPSFVFRTESLNWADAQTFCRENYVDLASIRNPTENRMIRNLIGNTNAWIGLYRERLWSDGSSSLFRFWANYEPNGYYGPKCIAASYYESGKWSDDECSANLPFICYRNDFHPSKQNETSITLQWSKVNNSVNFVLQFNGTETNISAPTGDGPVTQTFSSLIVGTKYTFTLFSVFENIRSSGVELTTATGKMFSSLLCEPYY</sequence>
<dbReference type="InterPro" id="IPR013783">
    <property type="entry name" value="Ig-like_fold"/>
</dbReference>
<dbReference type="PROSITE" id="PS50041">
    <property type="entry name" value="C_TYPE_LECTIN_2"/>
    <property type="match status" value="2"/>
</dbReference>
<dbReference type="SUPFAM" id="SSF56436">
    <property type="entry name" value="C-type lectin-like"/>
    <property type="match status" value="2"/>
</dbReference>
<dbReference type="InterPro" id="IPR018378">
    <property type="entry name" value="C-type_lectin_CS"/>
</dbReference>
<evidence type="ECO:0000256" key="1">
    <source>
        <dbReference type="ARBA" id="ARBA00023157"/>
    </source>
</evidence>
<dbReference type="PANTHER" id="PTHR45784:SF3">
    <property type="entry name" value="C-TYPE LECTIN DOMAIN FAMILY 4 MEMBER K-LIKE-RELATED"/>
    <property type="match status" value="1"/>
</dbReference>